<name>A0A6V7Q9R4_ANACO</name>
<evidence type="ECO:0000313" key="1">
    <source>
        <dbReference type="EMBL" id="CAD1839718.1"/>
    </source>
</evidence>
<dbReference type="EMBL" id="LR862134">
    <property type="protein sequence ID" value="CAD1839718.1"/>
    <property type="molecule type" value="Genomic_DNA"/>
</dbReference>
<dbReference type="AlphaFoldDB" id="A0A6V7Q9R4"/>
<proteinExistence type="predicted"/>
<gene>
    <name evidence="1" type="ORF">CB5_LOCUS22929</name>
</gene>
<reference evidence="1" key="1">
    <citation type="submission" date="2020-07" db="EMBL/GenBank/DDBJ databases">
        <authorList>
            <person name="Lin J."/>
        </authorList>
    </citation>
    <scope>NUCLEOTIDE SEQUENCE</scope>
</reference>
<protein>
    <submittedName>
        <fullName evidence="1">Uncharacterized protein</fullName>
    </submittedName>
</protein>
<sequence>MASVLGLGASKQPRSIHEFPESIREAHDLLQGQSFQDTQFSNNHHHVLQKEDNFGQQKVLTEKNAVGPSQWINKLIDFAQVNNNVAETHEKSPTSSSSRTFQGTLMSTNVSSEIQDVSMNQKFLDASTSKADDWNVNLVRLEETKVQ</sequence>
<accession>A0A6V7Q9R4</accession>
<organism evidence="1">
    <name type="scientific">Ananas comosus var. bracteatus</name>
    <name type="common">red pineapple</name>
    <dbReference type="NCBI Taxonomy" id="296719"/>
    <lineage>
        <taxon>Eukaryota</taxon>
        <taxon>Viridiplantae</taxon>
        <taxon>Streptophyta</taxon>
        <taxon>Embryophyta</taxon>
        <taxon>Tracheophyta</taxon>
        <taxon>Spermatophyta</taxon>
        <taxon>Magnoliopsida</taxon>
        <taxon>Liliopsida</taxon>
        <taxon>Poales</taxon>
        <taxon>Bromeliaceae</taxon>
        <taxon>Bromelioideae</taxon>
        <taxon>Ananas</taxon>
    </lineage>
</organism>